<evidence type="ECO:0000313" key="2">
    <source>
        <dbReference type="Proteomes" id="UP000240830"/>
    </source>
</evidence>
<evidence type="ECO:0000313" key="1">
    <source>
        <dbReference type="EMBL" id="PJF18764.1"/>
    </source>
</evidence>
<reference evidence="1 2" key="1">
    <citation type="submission" date="2016-10" db="EMBL/GenBank/DDBJ databases">
        <title>The genome of Paramicrosporidium saccamoebae is the missing link in understanding Cryptomycota and Microsporidia evolution.</title>
        <authorList>
            <person name="Quandt C.A."/>
            <person name="Beaudet D."/>
            <person name="Corsaro D."/>
            <person name="Michel R."/>
            <person name="Corradi N."/>
            <person name="James T."/>
        </authorList>
    </citation>
    <scope>NUCLEOTIDE SEQUENCE [LARGE SCALE GENOMIC DNA]</scope>
    <source>
        <strain evidence="1 2">KSL3</strain>
    </source>
</reference>
<gene>
    <name evidence="1" type="ORF">PSACC_01422</name>
</gene>
<organism evidence="1 2">
    <name type="scientific">Paramicrosporidium saccamoebae</name>
    <dbReference type="NCBI Taxonomy" id="1246581"/>
    <lineage>
        <taxon>Eukaryota</taxon>
        <taxon>Fungi</taxon>
        <taxon>Fungi incertae sedis</taxon>
        <taxon>Cryptomycota</taxon>
        <taxon>Cryptomycota incertae sedis</taxon>
        <taxon>Paramicrosporidium</taxon>
    </lineage>
</organism>
<dbReference type="AlphaFoldDB" id="A0A2H9TLZ3"/>
<sequence>MKGCYSLRDHLDTQTRTDYLVLLRAAYYDTMDRTFLPTVDELRNQPLEFVEWLNRVNRLLLPDKSLMSLCASMRAGAELHEWVSSYKQVDVATCDMACKAAEIGNVDALKWINEKNPEAIPGVSAIRTRLESRPDDSALLEWALQKVPRLLPDHKRLIDFGCDRHAPELVQKVKDYQTRRVVA</sequence>
<dbReference type="EMBL" id="MTSL01000104">
    <property type="protein sequence ID" value="PJF18764.1"/>
    <property type="molecule type" value="Genomic_DNA"/>
</dbReference>
<comment type="caution">
    <text evidence="1">The sequence shown here is derived from an EMBL/GenBank/DDBJ whole genome shotgun (WGS) entry which is preliminary data.</text>
</comment>
<accession>A0A2H9TLZ3</accession>
<proteinExistence type="predicted"/>
<dbReference type="OrthoDB" id="438440at2759"/>
<protein>
    <submittedName>
        <fullName evidence="1">Uncharacterized protein</fullName>
    </submittedName>
</protein>
<dbReference type="Proteomes" id="UP000240830">
    <property type="component" value="Unassembled WGS sequence"/>
</dbReference>
<name>A0A2H9TLZ3_9FUNG</name>
<keyword evidence="2" id="KW-1185">Reference proteome</keyword>